<dbReference type="InterPro" id="IPR029045">
    <property type="entry name" value="ClpP/crotonase-like_dom_sf"/>
</dbReference>
<dbReference type="Gene3D" id="3.90.226.10">
    <property type="entry name" value="2-enoyl-CoA Hydratase, Chain A, domain 1"/>
    <property type="match status" value="1"/>
</dbReference>
<proteinExistence type="inferred from homology"/>
<name>A0A7Y9TBQ9_9BACT</name>
<dbReference type="Pfam" id="PF00378">
    <property type="entry name" value="ECH_1"/>
    <property type="match status" value="1"/>
</dbReference>
<protein>
    <submittedName>
        <fullName evidence="3">Enoyl-CoA hydratase</fullName>
        <ecNumber evidence="3">4.2.1.17</ecNumber>
    </submittedName>
</protein>
<comment type="caution">
    <text evidence="3">The sequence shown here is derived from an EMBL/GenBank/DDBJ whole genome shotgun (WGS) entry which is preliminary data.</text>
</comment>
<dbReference type="Proteomes" id="UP000534186">
    <property type="component" value="Unassembled WGS sequence"/>
</dbReference>
<reference evidence="3 4" key="1">
    <citation type="submission" date="2020-07" db="EMBL/GenBank/DDBJ databases">
        <title>Genomic Encyclopedia of Type Strains, Phase IV (KMG-V): Genome sequencing to study the core and pangenomes of soil and plant-associated prokaryotes.</title>
        <authorList>
            <person name="Whitman W."/>
        </authorList>
    </citation>
    <scope>NUCLEOTIDE SEQUENCE [LARGE SCALE GENOMIC DNA]</scope>
    <source>
        <strain evidence="3 4">M8UP30</strain>
    </source>
</reference>
<dbReference type="PANTHER" id="PTHR11941:SF54">
    <property type="entry name" value="ENOYL-COA HYDRATASE, MITOCHONDRIAL"/>
    <property type="match status" value="1"/>
</dbReference>
<dbReference type="InterPro" id="IPR001753">
    <property type="entry name" value="Enoyl-CoA_hydra/iso"/>
</dbReference>
<dbReference type="FunFam" id="3.90.226.10:FF:000009">
    <property type="entry name" value="Carnitinyl-CoA dehydratase"/>
    <property type="match status" value="1"/>
</dbReference>
<dbReference type="PANTHER" id="PTHR11941">
    <property type="entry name" value="ENOYL-COA HYDRATASE-RELATED"/>
    <property type="match status" value="1"/>
</dbReference>
<evidence type="ECO:0000313" key="4">
    <source>
        <dbReference type="Proteomes" id="UP000534186"/>
    </source>
</evidence>
<accession>A0A7Y9TBQ9</accession>
<dbReference type="Gene3D" id="1.10.12.10">
    <property type="entry name" value="Lyase 2-enoyl-coa Hydratase, Chain A, domain 2"/>
    <property type="match status" value="1"/>
</dbReference>
<evidence type="ECO:0000256" key="1">
    <source>
        <dbReference type="ARBA" id="ARBA00005254"/>
    </source>
</evidence>
<dbReference type="SUPFAM" id="SSF52096">
    <property type="entry name" value="ClpP/crotonase"/>
    <property type="match status" value="1"/>
</dbReference>
<comment type="similarity">
    <text evidence="1">Belongs to the enoyl-CoA hydratase/isomerase family.</text>
</comment>
<dbReference type="InterPro" id="IPR014748">
    <property type="entry name" value="Enoyl-CoA_hydra_C"/>
</dbReference>
<keyword evidence="2 3" id="KW-0456">Lyase</keyword>
<gene>
    <name evidence="3" type="ORF">HDF12_003769</name>
</gene>
<dbReference type="CDD" id="cd06558">
    <property type="entry name" value="crotonase-like"/>
    <property type="match status" value="1"/>
</dbReference>
<dbReference type="EC" id="4.2.1.17" evidence="3"/>
<dbReference type="GO" id="GO:0006635">
    <property type="term" value="P:fatty acid beta-oxidation"/>
    <property type="evidence" value="ECO:0007669"/>
    <property type="project" value="TreeGrafter"/>
</dbReference>
<evidence type="ECO:0000313" key="3">
    <source>
        <dbReference type="EMBL" id="NYF53370.1"/>
    </source>
</evidence>
<dbReference type="AlphaFoldDB" id="A0A7Y9TBQ9"/>
<organism evidence="3 4">
    <name type="scientific">Tunturiibacter lichenicola</name>
    <dbReference type="NCBI Taxonomy" id="2051959"/>
    <lineage>
        <taxon>Bacteria</taxon>
        <taxon>Pseudomonadati</taxon>
        <taxon>Acidobacteriota</taxon>
        <taxon>Terriglobia</taxon>
        <taxon>Terriglobales</taxon>
        <taxon>Acidobacteriaceae</taxon>
        <taxon>Tunturiibacter</taxon>
    </lineage>
</organism>
<dbReference type="FunFam" id="1.10.12.10:FF:000001">
    <property type="entry name" value="Probable enoyl-CoA hydratase, mitochondrial"/>
    <property type="match status" value="1"/>
</dbReference>
<evidence type="ECO:0000256" key="2">
    <source>
        <dbReference type="ARBA" id="ARBA00023239"/>
    </source>
</evidence>
<sequence>MNYETLLCEIKDQVARVTLNRPQVLHALNTQVFNELEAVFSTLAADPAVRVILLTGAGEKAFAAGADIKELAATDAGETKARRGQGVFRLIETCGKPVIACINGFALGGGCELAMACTIRLASETARLGQPEVKLGLIPGYGGTQRLPRLVGQPMALKLLLTGEMINAAEALRIGLVDEVLPADKLMERSEALARTIVAMAPLAVAACLEAVRDGSEISLEEAIDMEAKIFGRLCGTADKEEGTKAFLEKRPAVWTGR</sequence>
<dbReference type="EMBL" id="JACCCV010000002">
    <property type="protein sequence ID" value="NYF53370.1"/>
    <property type="molecule type" value="Genomic_DNA"/>
</dbReference>
<dbReference type="GO" id="GO:0004300">
    <property type="term" value="F:enoyl-CoA hydratase activity"/>
    <property type="evidence" value="ECO:0007669"/>
    <property type="project" value="UniProtKB-EC"/>
</dbReference>